<organism evidence="1 2">
    <name type="scientific">Scutellospora calospora</name>
    <dbReference type="NCBI Taxonomy" id="85575"/>
    <lineage>
        <taxon>Eukaryota</taxon>
        <taxon>Fungi</taxon>
        <taxon>Fungi incertae sedis</taxon>
        <taxon>Mucoromycota</taxon>
        <taxon>Glomeromycotina</taxon>
        <taxon>Glomeromycetes</taxon>
        <taxon>Diversisporales</taxon>
        <taxon>Gigasporaceae</taxon>
        <taxon>Scutellospora</taxon>
    </lineage>
</organism>
<gene>
    <name evidence="1" type="ORF">SCALOS_LOCUS10587</name>
</gene>
<reference evidence="1" key="1">
    <citation type="submission" date="2021-06" db="EMBL/GenBank/DDBJ databases">
        <authorList>
            <person name="Kallberg Y."/>
            <person name="Tangrot J."/>
            <person name="Rosling A."/>
        </authorList>
    </citation>
    <scope>NUCLEOTIDE SEQUENCE</scope>
    <source>
        <strain evidence="1">AU212A</strain>
    </source>
</reference>
<protein>
    <submittedName>
        <fullName evidence="1">8758_t:CDS:1</fullName>
    </submittedName>
</protein>
<keyword evidence="2" id="KW-1185">Reference proteome</keyword>
<name>A0ACA9PCB7_9GLOM</name>
<sequence>KYQNIKDTIACIGEEPLQNEYEFFYKFLKSDLSVEASIMKNMIEEFKTLVKEQTTAIIEAIDHQHVHTMEIQQR</sequence>
<feature type="non-terminal residue" evidence="1">
    <location>
        <position position="1"/>
    </location>
</feature>
<evidence type="ECO:0000313" key="1">
    <source>
        <dbReference type="EMBL" id="CAG8703584.1"/>
    </source>
</evidence>
<dbReference type="EMBL" id="CAJVPM010040534">
    <property type="protein sequence ID" value="CAG8703584.1"/>
    <property type="molecule type" value="Genomic_DNA"/>
</dbReference>
<proteinExistence type="predicted"/>
<evidence type="ECO:0000313" key="2">
    <source>
        <dbReference type="Proteomes" id="UP000789860"/>
    </source>
</evidence>
<comment type="caution">
    <text evidence="1">The sequence shown here is derived from an EMBL/GenBank/DDBJ whole genome shotgun (WGS) entry which is preliminary data.</text>
</comment>
<accession>A0ACA9PCB7</accession>
<dbReference type="Proteomes" id="UP000789860">
    <property type="component" value="Unassembled WGS sequence"/>
</dbReference>